<dbReference type="GO" id="GO:0009318">
    <property type="term" value="C:exodeoxyribonuclease VII complex"/>
    <property type="evidence" value="ECO:0007669"/>
    <property type="project" value="UniProtKB-UniRule"/>
</dbReference>
<evidence type="ECO:0000256" key="2">
    <source>
        <dbReference type="ARBA" id="ARBA00022490"/>
    </source>
</evidence>
<keyword evidence="5 6" id="KW-0269">Exonuclease</keyword>
<dbReference type="HAMAP" id="MF_00337">
    <property type="entry name" value="Exonuc_7_S"/>
    <property type="match status" value="1"/>
</dbReference>
<protein>
    <recommendedName>
        <fullName evidence="6">Exodeoxyribonuclease 7 small subunit</fullName>
        <ecNumber evidence="6">3.1.11.6</ecNumber>
    </recommendedName>
    <alternativeName>
        <fullName evidence="6">Exodeoxyribonuclease VII small subunit</fullName>
        <shortName evidence="6">Exonuclease VII small subunit</shortName>
    </alternativeName>
</protein>
<dbReference type="Pfam" id="PF02609">
    <property type="entry name" value="Exonuc_VII_S"/>
    <property type="match status" value="1"/>
</dbReference>
<dbReference type="PANTHER" id="PTHR34137:SF1">
    <property type="entry name" value="EXODEOXYRIBONUCLEASE 7 SMALL SUBUNIT"/>
    <property type="match status" value="1"/>
</dbReference>
<dbReference type="SUPFAM" id="SSF116842">
    <property type="entry name" value="XseB-like"/>
    <property type="match status" value="1"/>
</dbReference>
<comment type="function">
    <text evidence="6">Bidirectionally degrades single-stranded DNA into large acid-insoluble oligonucleotides, which are then degraded further into small acid-soluble oligonucleotides.</text>
</comment>
<dbReference type="PANTHER" id="PTHR34137">
    <property type="entry name" value="EXODEOXYRIBONUCLEASE 7 SMALL SUBUNIT"/>
    <property type="match status" value="1"/>
</dbReference>
<evidence type="ECO:0000256" key="1">
    <source>
        <dbReference type="ARBA" id="ARBA00009998"/>
    </source>
</evidence>
<dbReference type="EMBL" id="VWOX01000001">
    <property type="protein sequence ID" value="KAA5547056.1"/>
    <property type="molecule type" value="Genomic_DNA"/>
</dbReference>
<comment type="similarity">
    <text evidence="1 6">Belongs to the XseB family.</text>
</comment>
<keyword evidence="3 6" id="KW-0540">Nuclease</keyword>
<dbReference type="EC" id="3.1.11.6" evidence="6"/>
<dbReference type="NCBIfam" id="TIGR01280">
    <property type="entry name" value="xseB"/>
    <property type="match status" value="1"/>
</dbReference>
<dbReference type="GO" id="GO:0008855">
    <property type="term" value="F:exodeoxyribonuclease VII activity"/>
    <property type="evidence" value="ECO:0007669"/>
    <property type="project" value="UniProtKB-UniRule"/>
</dbReference>
<comment type="subcellular location">
    <subcellularLocation>
        <location evidence="6">Cytoplasm</location>
    </subcellularLocation>
</comment>
<dbReference type="Proteomes" id="UP000324479">
    <property type="component" value="Unassembled WGS sequence"/>
</dbReference>
<feature type="compositionally biased region" description="Basic residues" evidence="7">
    <location>
        <begin position="31"/>
        <end position="42"/>
    </location>
</feature>
<keyword evidence="9" id="KW-1185">Reference proteome</keyword>
<evidence type="ECO:0000256" key="4">
    <source>
        <dbReference type="ARBA" id="ARBA00022801"/>
    </source>
</evidence>
<evidence type="ECO:0000256" key="6">
    <source>
        <dbReference type="HAMAP-Rule" id="MF_00337"/>
    </source>
</evidence>
<organism evidence="8 9">
    <name type="scientific">Roseiconus nitratireducens</name>
    <dbReference type="NCBI Taxonomy" id="2605748"/>
    <lineage>
        <taxon>Bacteria</taxon>
        <taxon>Pseudomonadati</taxon>
        <taxon>Planctomycetota</taxon>
        <taxon>Planctomycetia</taxon>
        <taxon>Pirellulales</taxon>
        <taxon>Pirellulaceae</taxon>
        <taxon>Roseiconus</taxon>
    </lineage>
</organism>
<dbReference type="InterPro" id="IPR003761">
    <property type="entry name" value="Exonuc_VII_S"/>
</dbReference>
<proteinExistence type="inferred from homology"/>
<gene>
    <name evidence="6 8" type="primary">xseB</name>
    <name evidence="8" type="ORF">FYK55_01160</name>
</gene>
<comment type="subunit">
    <text evidence="6">Heterooligomer composed of large and small subunits.</text>
</comment>
<evidence type="ECO:0000256" key="3">
    <source>
        <dbReference type="ARBA" id="ARBA00022722"/>
    </source>
</evidence>
<dbReference type="AlphaFoldDB" id="A0A5M6DKY1"/>
<evidence type="ECO:0000313" key="9">
    <source>
        <dbReference type="Proteomes" id="UP000324479"/>
    </source>
</evidence>
<evidence type="ECO:0000313" key="8">
    <source>
        <dbReference type="EMBL" id="KAA5547056.1"/>
    </source>
</evidence>
<dbReference type="Gene3D" id="1.10.287.1040">
    <property type="entry name" value="Exonuclease VII, small subunit"/>
    <property type="match status" value="1"/>
</dbReference>
<feature type="region of interest" description="Disordered" evidence="7">
    <location>
        <begin position="113"/>
        <end position="169"/>
    </location>
</feature>
<evidence type="ECO:0000256" key="5">
    <source>
        <dbReference type="ARBA" id="ARBA00022839"/>
    </source>
</evidence>
<keyword evidence="4 6" id="KW-0378">Hydrolase</keyword>
<dbReference type="GO" id="GO:0006308">
    <property type="term" value="P:DNA catabolic process"/>
    <property type="evidence" value="ECO:0007669"/>
    <property type="project" value="UniProtKB-UniRule"/>
</dbReference>
<sequence length="169" mass="18317">MKSPLDDNPMGRQSPVPGAKRPDGRRDRIGRTHRMAKKKRSTLKPTDAESSEPLDFEATLEEVEKVVTQLESGQLGLSASLVEYEKGIEKIKRCHAALEQAERRISVLMSVDEDGTPTVEPVPGEPVPSEPAIGEPEPGKTTTSNAARDNTCGENDPPASEVDDQTGLF</sequence>
<feature type="region of interest" description="Disordered" evidence="7">
    <location>
        <begin position="1"/>
        <end position="55"/>
    </location>
</feature>
<comment type="caution">
    <text evidence="8">The sequence shown here is derived from an EMBL/GenBank/DDBJ whole genome shotgun (WGS) entry which is preliminary data.</text>
</comment>
<evidence type="ECO:0000256" key="7">
    <source>
        <dbReference type="SAM" id="MobiDB-lite"/>
    </source>
</evidence>
<feature type="compositionally biased region" description="Basic and acidic residues" evidence="7">
    <location>
        <begin position="20"/>
        <end position="30"/>
    </location>
</feature>
<reference evidence="8 9" key="1">
    <citation type="submission" date="2019-08" db="EMBL/GenBank/DDBJ databases">
        <authorList>
            <person name="Dhanesh K."/>
            <person name="Kumar G."/>
            <person name="Sasikala C."/>
            <person name="Venkata Ramana C."/>
        </authorList>
    </citation>
    <scope>NUCLEOTIDE SEQUENCE [LARGE SCALE GENOMIC DNA]</scope>
    <source>
        <strain evidence="8 9">JC645</strain>
    </source>
</reference>
<accession>A0A5M6DKY1</accession>
<comment type="catalytic activity">
    <reaction evidence="6">
        <text>Exonucleolytic cleavage in either 5'- to 3'- or 3'- to 5'-direction to yield nucleoside 5'-phosphates.</text>
        <dbReference type="EC" id="3.1.11.6"/>
    </reaction>
</comment>
<keyword evidence="2 6" id="KW-0963">Cytoplasm</keyword>
<dbReference type="InterPro" id="IPR037004">
    <property type="entry name" value="Exonuc_VII_ssu_sf"/>
</dbReference>
<name>A0A5M6DKY1_9BACT</name>
<dbReference type="GO" id="GO:0005829">
    <property type="term" value="C:cytosol"/>
    <property type="evidence" value="ECO:0007669"/>
    <property type="project" value="TreeGrafter"/>
</dbReference>